<protein>
    <submittedName>
        <fullName evidence="1">Uncharacterized protein</fullName>
    </submittedName>
</protein>
<dbReference type="AlphaFoldDB" id="A0A3L6NUD5"/>
<gene>
    <name evidence="1" type="ORF">BFJ65_g5323</name>
</gene>
<organism evidence="1">
    <name type="scientific">Fusarium oxysporum f. sp. cepae</name>
    <dbReference type="NCBI Taxonomy" id="396571"/>
    <lineage>
        <taxon>Eukaryota</taxon>
        <taxon>Fungi</taxon>
        <taxon>Dikarya</taxon>
        <taxon>Ascomycota</taxon>
        <taxon>Pezizomycotina</taxon>
        <taxon>Sordariomycetes</taxon>
        <taxon>Hypocreomycetidae</taxon>
        <taxon>Hypocreales</taxon>
        <taxon>Nectriaceae</taxon>
        <taxon>Fusarium</taxon>
        <taxon>Fusarium oxysporum species complex</taxon>
    </lineage>
</organism>
<sequence>MLALPVQYSSSFGDGWIPMACELADCYVGEIPSSTFPLPLSKRGGQSLYRPAACRVRIG</sequence>
<name>A0A3L6NUD5_FUSOX</name>
<evidence type="ECO:0000313" key="1">
    <source>
        <dbReference type="EMBL" id="RKK22730.1"/>
    </source>
</evidence>
<dbReference type="EMBL" id="MRCU01000003">
    <property type="protein sequence ID" value="RKK22730.1"/>
    <property type="molecule type" value="Genomic_DNA"/>
</dbReference>
<dbReference type="Proteomes" id="UP000270866">
    <property type="component" value="Chromosome 5"/>
</dbReference>
<accession>A0A3L6NUD5</accession>
<proteinExistence type="predicted"/>
<comment type="caution">
    <text evidence="1">The sequence shown here is derived from an EMBL/GenBank/DDBJ whole genome shotgun (WGS) entry which is preliminary data.</text>
</comment>
<reference evidence="1" key="1">
    <citation type="journal article" date="2018" name="Sci. Rep.">
        <title>Characterisation of pathogen-specific regions and novel effector candidates in Fusarium oxysporum f. sp. cepae.</title>
        <authorList>
            <person name="Armitage A.D."/>
            <person name="Taylor A."/>
            <person name="Sobczyk M.K."/>
            <person name="Baxter L."/>
            <person name="Greenfield B.P."/>
            <person name="Bates H.J."/>
            <person name="Wilson F."/>
            <person name="Jackson A.C."/>
            <person name="Ott S."/>
            <person name="Harrison R.J."/>
            <person name="Clarkson J.P."/>
        </authorList>
    </citation>
    <scope>NUCLEOTIDE SEQUENCE [LARGE SCALE GENOMIC DNA]</scope>
    <source>
        <strain evidence="1">FoC_Fus2</strain>
    </source>
</reference>